<evidence type="ECO:0000313" key="3">
    <source>
        <dbReference type="Proteomes" id="UP000588051"/>
    </source>
</evidence>
<proteinExistence type="predicted"/>
<dbReference type="Gene3D" id="2.170.130.10">
    <property type="entry name" value="TonB-dependent receptor, plug domain"/>
    <property type="match status" value="1"/>
</dbReference>
<sequence>MIFKEKTSVQSVRFALGVLAGSALLSSAVQAQEAHNDAKVQKIEITGSNIKRSDKEGTSPIQTITAKDIKESGAI</sequence>
<comment type="caution">
    <text evidence="2">The sequence shown here is derived from an EMBL/GenBank/DDBJ whole genome shotgun (WGS) entry which is preliminary data.</text>
</comment>
<dbReference type="RefSeq" id="WP_176804577.1">
    <property type="nucleotide sequence ID" value="NZ_JABXYJ010000009.1"/>
</dbReference>
<dbReference type="AlphaFoldDB" id="A0A850QN16"/>
<dbReference type="InterPro" id="IPR037066">
    <property type="entry name" value="Plug_dom_sf"/>
</dbReference>
<organism evidence="2 3">
    <name type="scientific">Undibacterium oligocarboniphilum</name>
    <dbReference type="NCBI Taxonomy" id="666702"/>
    <lineage>
        <taxon>Bacteria</taxon>
        <taxon>Pseudomonadati</taxon>
        <taxon>Pseudomonadota</taxon>
        <taxon>Betaproteobacteria</taxon>
        <taxon>Burkholderiales</taxon>
        <taxon>Oxalobacteraceae</taxon>
        <taxon>Undibacterium</taxon>
    </lineage>
</organism>
<evidence type="ECO:0000256" key="1">
    <source>
        <dbReference type="SAM" id="SignalP"/>
    </source>
</evidence>
<dbReference type="Proteomes" id="UP000588051">
    <property type="component" value="Unassembled WGS sequence"/>
</dbReference>
<evidence type="ECO:0000313" key="2">
    <source>
        <dbReference type="EMBL" id="NVO79045.1"/>
    </source>
</evidence>
<feature type="signal peptide" evidence="1">
    <location>
        <begin position="1"/>
        <end position="31"/>
    </location>
</feature>
<evidence type="ECO:0008006" key="4">
    <source>
        <dbReference type="Google" id="ProtNLM"/>
    </source>
</evidence>
<feature type="chain" id="PRO_5032776104" description="TonB-dependent receptor" evidence="1">
    <location>
        <begin position="32"/>
        <end position="75"/>
    </location>
</feature>
<name>A0A850QN16_9BURK</name>
<keyword evidence="3" id="KW-1185">Reference proteome</keyword>
<dbReference type="PANTHER" id="PTHR47234:SF3">
    <property type="entry name" value="SECRETIN_TONB SHORT N-TERMINAL DOMAIN-CONTAINING PROTEIN"/>
    <property type="match status" value="1"/>
</dbReference>
<protein>
    <recommendedName>
        <fullName evidence="4">TonB-dependent receptor</fullName>
    </recommendedName>
</protein>
<accession>A0A850QN16</accession>
<reference evidence="2 3" key="1">
    <citation type="submission" date="2020-06" db="EMBL/GenBank/DDBJ databases">
        <authorList>
            <person name="Qiu C."/>
            <person name="Liu Z."/>
        </authorList>
    </citation>
    <scope>NUCLEOTIDE SEQUENCE [LARGE SCALE GENOMIC DNA]</scope>
    <source>
        <strain evidence="2 3">EM 1</strain>
    </source>
</reference>
<dbReference type="PANTHER" id="PTHR47234">
    <property type="match status" value="1"/>
</dbReference>
<keyword evidence="1" id="KW-0732">Signal</keyword>
<dbReference type="EMBL" id="JABXYJ010000009">
    <property type="protein sequence ID" value="NVO79045.1"/>
    <property type="molecule type" value="Genomic_DNA"/>
</dbReference>
<gene>
    <name evidence="2" type="ORF">HV832_14540</name>
</gene>